<proteinExistence type="predicted"/>
<protein>
    <submittedName>
        <fullName evidence="1">Uncharacterized protein</fullName>
    </submittedName>
</protein>
<reference evidence="1" key="1">
    <citation type="submission" date="2014-09" db="EMBL/GenBank/DDBJ databases">
        <authorList>
            <person name="Magalhaes I.L.F."/>
            <person name="Oliveira U."/>
            <person name="Santos F.R."/>
            <person name="Vidigal T.H.D.A."/>
            <person name="Brescovit A.D."/>
            <person name="Santos A.J."/>
        </authorList>
    </citation>
    <scope>NUCLEOTIDE SEQUENCE</scope>
    <source>
        <tissue evidence="1">Shoot tissue taken approximately 20 cm above the soil surface</tissue>
    </source>
</reference>
<dbReference type="AlphaFoldDB" id="A0A0A9NGC1"/>
<organism evidence="1">
    <name type="scientific">Arundo donax</name>
    <name type="common">Giant reed</name>
    <name type="synonym">Donax arundinaceus</name>
    <dbReference type="NCBI Taxonomy" id="35708"/>
    <lineage>
        <taxon>Eukaryota</taxon>
        <taxon>Viridiplantae</taxon>
        <taxon>Streptophyta</taxon>
        <taxon>Embryophyta</taxon>
        <taxon>Tracheophyta</taxon>
        <taxon>Spermatophyta</taxon>
        <taxon>Magnoliopsida</taxon>
        <taxon>Liliopsida</taxon>
        <taxon>Poales</taxon>
        <taxon>Poaceae</taxon>
        <taxon>PACMAD clade</taxon>
        <taxon>Arundinoideae</taxon>
        <taxon>Arundineae</taxon>
        <taxon>Arundo</taxon>
    </lineage>
</organism>
<sequence>MTHHPFQLDCLLILYHQMGRKTISELRLLSSKHRWPPPQCRNSSTLTLWVVIMNSKHKYATEDPEWMRRRDLNCFPAIGLE</sequence>
<dbReference type="EMBL" id="GBRH01220463">
    <property type="protein sequence ID" value="JAD77432.1"/>
    <property type="molecule type" value="Transcribed_RNA"/>
</dbReference>
<evidence type="ECO:0000313" key="1">
    <source>
        <dbReference type="EMBL" id="JAD77432.1"/>
    </source>
</evidence>
<accession>A0A0A9NGC1</accession>
<reference evidence="1" key="2">
    <citation type="journal article" date="2015" name="Data Brief">
        <title>Shoot transcriptome of the giant reed, Arundo donax.</title>
        <authorList>
            <person name="Barrero R.A."/>
            <person name="Guerrero F.D."/>
            <person name="Moolhuijzen P."/>
            <person name="Goolsby J.A."/>
            <person name="Tidwell J."/>
            <person name="Bellgard S.E."/>
            <person name="Bellgard M.I."/>
        </authorList>
    </citation>
    <scope>NUCLEOTIDE SEQUENCE</scope>
    <source>
        <tissue evidence="1">Shoot tissue taken approximately 20 cm above the soil surface</tissue>
    </source>
</reference>
<name>A0A0A9NGC1_ARUDO</name>